<dbReference type="GO" id="GO:0140114">
    <property type="term" value="P:cellular detoxification of fluoride"/>
    <property type="evidence" value="ECO:0007669"/>
    <property type="project" value="UniProtKB-UniRule"/>
</dbReference>
<evidence type="ECO:0000256" key="1">
    <source>
        <dbReference type="ARBA" id="ARBA00004651"/>
    </source>
</evidence>
<sequence length="129" mass="13698">MSYLIVFLGAGLGGAMRHGVNRLAVYIFGVAFPFGTLTVNIVGSFAMGVLAGYFAFRGELSQEVRLFLTTGVLGGFTTFSTFSLDAISLWERGQWMAAVIYVVASVVLALVGLFAGLMLIRLVAHGQPA</sequence>
<keyword evidence="7 12" id="KW-0406">Ion transport</keyword>
<keyword evidence="12" id="KW-0479">Metal-binding</keyword>
<comment type="catalytic activity">
    <reaction evidence="11">
        <text>fluoride(in) = fluoride(out)</text>
        <dbReference type="Rhea" id="RHEA:76159"/>
        <dbReference type="ChEBI" id="CHEBI:17051"/>
    </reaction>
    <physiologicalReaction direction="left-to-right" evidence="11">
        <dbReference type="Rhea" id="RHEA:76160"/>
    </physiologicalReaction>
</comment>
<organism evidence="13 14">
    <name type="scientific">Sinorhizobium sojae CCBAU 05684</name>
    <dbReference type="NCBI Taxonomy" id="716928"/>
    <lineage>
        <taxon>Bacteria</taxon>
        <taxon>Pseudomonadati</taxon>
        <taxon>Pseudomonadota</taxon>
        <taxon>Alphaproteobacteria</taxon>
        <taxon>Hyphomicrobiales</taxon>
        <taxon>Rhizobiaceae</taxon>
        <taxon>Sinorhizobium/Ensifer group</taxon>
        <taxon>Sinorhizobium</taxon>
    </lineage>
</organism>
<evidence type="ECO:0000256" key="2">
    <source>
        <dbReference type="ARBA" id="ARBA00022475"/>
    </source>
</evidence>
<evidence type="ECO:0000256" key="10">
    <source>
        <dbReference type="ARBA" id="ARBA00035120"/>
    </source>
</evidence>
<evidence type="ECO:0000313" key="13">
    <source>
        <dbReference type="EMBL" id="ASY66694.1"/>
    </source>
</evidence>
<keyword evidence="13" id="KW-0614">Plasmid</keyword>
<comment type="subcellular location">
    <subcellularLocation>
        <location evidence="1 12">Cell membrane</location>
        <topology evidence="1 12">Multi-pass membrane protein</topology>
    </subcellularLocation>
</comment>
<dbReference type="PANTHER" id="PTHR28259:SF1">
    <property type="entry name" value="FLUORIDE EXPORT PROTEIN 1-RELATED"/>
    <property type="match status" value="1"/>
</dbReference>
<accession>A0A249PLY9</accession>
<keyword evidence="6 12" id="KW-0915">Sodium</keyword>
<keyword evidence="8 12" id="KW-0472">Membrane</keyword>
<dbReference type="OrthoDB" id="9806299at2"/>
<keyword evidence="2 12" id="KW-1003">Cell membrane</keyword>
<dbReference type="HAMAP" id="MF_00454">
    <property type="entry name" value="FluC"/>
    <property type="match status" value="1"/>
</dbReference>
<comment type="function">
    <text evidence="12">Fluoride-specific ion channel. Important for reducing fluoride concentration in the cell, thus reducing its toxicity.</text>
</comment>
<dbReference type="GO" id="GO:0005886">
    <property type="term" value="C:plasma membrane"/>
    <property type="evidence" value="ECO:0007669"/>
    <property type="project" value="UniProtKB-SubCell"/>
</dbReference>
<keyword evidence="14" id="KW-1185">Reference proteome</keyword>
<keyword evidence="5 12" id="KW-1133">Transmembrane helix</keyword>
<dbReference type="EMBL" id="CP023068">
    <property type="protein sequence ID" value="ASY66694.1"/>
    <property type="molecule type" value="Genomic_DNA"/>
</dbReference>
<feature type="transmembrane region" description="Helical" evidence="12">
    <location>
        <begin position="66"/>
        <end position="89"/>
    </location>
</feature>
<evidence type="ECO:0000256" key="9">
    <source>
        <dbReference type="ARBA" id="ARBA00023303"/>
    </source>
</evidence>
<protein>
    <recommendedName>
        <fullName evidence="12">Fluoride-specific ion channel FluC</fullName>
    </recommendedName>
</protein>
<keyword evidence="9 12" id="KW-0407">Ion channel</keyword>
<dbReference type="eggNOG" id="COG0239">
    <property type="taxonomic scope" value="Bacteria"/>
</dbReference>
<evidence type="ECO:0000256" key="5">
    <source>
        <dbReference type="ARBA" id="ARBA00022989"/>
    </source>
</evidence>
<comment type="activity regulation">
    <text evidence="12">Na(+) is not transported, but it plays an essential structural role and its presence is essential for fluoride channel function.</text>
</comment>
<evidence type="ECO:0000256" key="4">
    <source>
        <dbReference type="ARBA" id="ARBA00022692"/>
    </source>
</evidence>
<feature type="binding site" evidence="12">
    <location>
        <position position="77"/>
    </location>
    <ligand>
        <name>Na(+)</name>
        <dbReference type="ChEBI" id="CHEBI:29101"/>
        <note>structural</note>
    </ligand>
</feature>
<dbReference type="KEGG" id="esj:SJ05684_b57120"/>
<reference evidence="13 14" key="1">
    <citation type="submission" date="2017-08" db="EMBL/GenBank/DDBJ databases">
        <title>Multipartite genome sequences of Sinorhizobium species nodulating soybeans.</title>
        <authorList>
            <person name="Tian C.F."/>
        </authorList>
    </citation>
    <scope>NUCLEOTIDE SEQUENCE [LARGE SCALE GENOMIC DNA]</scope>
    <source>
        <strain evidence="13 14">CCBAU 05684</strain>
        <plasmid evidence="14">psj05684b</plasmid>
    </source>
</reference>
<feature type="transmembrane region" description="Helical" evidence="12">
    <location>
        <begin position="27"/>
        <end position="54"/>
    </location>
</feature>
<evidence type="ECO:0000256" key="7">
    <source>
        <dbReference type="ARBA" id="ARBA00023065"/>
    </source>
</evidence>
<keyword evidence="12" id="KW-0813">Transport</keyword>
<evidence type="ECO:0000256" key="12">
    <source>
        <dbReference type="HAMAP-Rule" id="MF_00454"/>
    </source>
</evidence>
<evidence type="ECO:0000256" key="8">
    <source>
        <dbReference type="ARBA" id="ARBA00023136"/>
    </source>
</evidence>
<dbReference type="AlphaFoldDB" id="A0A249PLY9"/>
<dbReference type="RefSeq" id="WP_034856755.1">
    <property type="nucleotide sequence ID" value="NZ_AJQT01000077.1"/>
</dbReference>
<dbReference type="PANTHER" id="PTHR28259">
    <property type="entry name" value="FLUORIDE EXPORT PROTEIN 1-RELATED"/>
    <property type="match status" value="1"/>
</dbReference>
<feature type="binding site" evidence="12">
    <location>
        <position position="74"/>
    </location>
    <ligand>
        <name>Na(+)</name>
        <dbReference type="ChEBI" id="CHEBI:29101"/>
        <note>structural</note>
    </ligand>
</feature>
<proteinExistence type="inferred from homology"/>
<dbReference type="NCBIfam" id="NF010791">
    <property type="entry name" value="PRK14195.1"/>
    <property type="match status" value="1"/>
</dbReference>
<evidence type="ECO:0000256" key="11">
    <source>
        <dbReference type="ARBA" id="ARBA00035585"/>
    </source>
</evidence>
<keyword evidence="3" id="KW-0997">Cell inner membrane</keyword>
<dbReference type="GO" id="GO:0062054">
    <property type="term" value="F:fluoride channel activity"/>
    <property type="evidence" value="ECO:0007669"/>
    <property type="project" value="UniProtKB-UniRule"/>
</dbReference>
<dbReference type="InterPro" id="IPR003691">
    <property type="entry name" value="FluC"/>
</dbReference>
<geneLocation type="plasmid" evidence="14">
    <name>psj05684b</name>
</geneLocation>
<comment type="similarity">
    <text evidence="10 12">Belongs to the fluoride channel Fluc/FEX (TC 1.A.43) family.</text>
</comment>
<dbReference type="GO" id="GO:0046872">
    <property type="term" value="F:metal ion binding"/>
    <property type="evidence" value="ECO:0007669"/>
    <property type="project" value="UniProtKB-KW"/>
</dbReference>
<dbReference type="NCBIfam" id="NF010794">
    <property type="entry name" value="PRK14198.1"/>
    <property type="match status" value="1"/>
</dbReference>
<keyword evidence="4 12" id="KW-0812">Transmembrane</keyword>
<evidence type="ECO:0000313" key="14">
    <source>
        <dbReference type="Proteomes" id="UP000217211"/>
    </source>
</evidence>
<evidence type="ECO:0000256" key="6">
    <source>
        <dbReference type="ARBA" id="ARBA00023053"/>
    </source>
</evidence>
<dbReference type="NCBIfam" id="TIGR00494">
    <property type="entry name" value="crcB"/>
    <property type="match status" value="1"/>
</dbReference>
<dbReference type="Proteomes" id="UP000217211">
    <property type="component" value="Plasmid pSJ05684b"/>
</dbReference>
<dbReference type="Pfam" id="PF02537">
    <property type="entry name" value="CRCB"/>
    <property type="match status" value="1"/>
</dbReference>
<gene>
    <name evidence="12" type="primary">fluC</name>
    <name evidence="12" type="synonym">crcB</name>
    <name evidence="13" type="ORF">SJ05684_b57120</name>
</gene>
<evidence type="ECO:0000256" key="3">
    <source>
        <dbReference type="ARBA" id="ARBA00022519"/>
    </source>
</evidence>
<feature type="transmembrane region" description="Helical" evidence="12">
    <location>
        <begin position="95"/>
        <end position="120"/>
    </location>
</feature>
<name>A0A249PLY9_9HYPH</name>